<dbReference type="PANTHER" id="PTHR47249">
    <property type="entry name" value="VACUOLAR PROTEIN 8"/>
    <property type="match status" value="1"/>
</dbReference>
<sequence>MSHRLSQNARHTQELLQELERDKELDVLRVYLTKYNLFPRKRDPKTAPIRAEELRDLVKHWKLHRQRNFWKNHATKEELVRTLYKYINTKVLPSERIGDKSAGMASAAGLASPTSSSGPPTPIIPERPKTPVPESPAKKPLFDRRLSNRSLLLAAAMSSTAKSPSRRGEFVLESYLGDLFGQRGDYEDGMIYLSRLGNVDVSTSTDNHITGNQVITHERDVGSRSDVADDIGDEKSTPKSRQAILVAPMSPTAATANNAFSDASSIVELMDDDSTTRETRMKQECASSLYQLTLHVGHEVGIVQEGCVPALVRLSMFDDYDVKKYAAAATVNLTCDSSLCSRMLDDGLLVGLMEFSKVQQEDIRRNAAIGMCRISYERLGQQRLLQEGSVPAMISMLNSTDNDTKEACIKAIVNIASFSGTSVVYTMVKMSGLRKQDLSCLRFMGETICNLSLLSGPRVKAVEDGVLEPIAVIGHHATDVDVLRLAATALCNFSTVEANHALLSQLRVLKCIEVLLEVPDESIRELGAVTVANLTCSPDSVKSIIQSNIAIKLIQIGYTTNDVIQENVSLALSNLAISEEDKELFLTRSGV</sequence>
<evidence type="ECO:0000256" key="3">
    <source>
        <dbReference type="ARBA" id="ARBA00022554"/>
    </source>
</evidence>
<keyword evidence="3" id="KW-0926">Vacuole</keyword>
<dbReference type="SUPFAM" id="SSF48371">
    <property type="entry name" value="ARM repeat"/>
    <property type="match status" value="1"/>
</dbReference>
<organism evidence="9 10">
    <name type="scientific">Aphanomyces astaci</name>
    <name type="common">Crayfish plague agent</name>
    <dbReference type="NCBI Taxonomy" id="112090"/>
    <lineage>
        <taxon>Eukaryota</taxon>
        <taxon>Sar</taxon>
        <taxon>Stramenopiles</taxon>
        <taxon>Oomycota</taxon>
        <taxon>Saprolegniomycetes</taxon>
        <taxon>Saprolegniales</taxon>
        <taxon>Verrucalvaceae</taxon>
        <taxon>Aphanomyces</taxon>
    </lineage>
</organism>
<comment type="caution">
    <text evidence="9">The sequence shown here is derived from an EMBL/GenBank/DDBJ whole genome shotgun (WGS) entry which is preliminary data.</text>
</comment>
<dbReference type="Proteomes" id="UP000275652">
    <property type="component" value="Unassembled WGS sequence"/>
</dbReference>
<keyword evidence="6" id="KW-0449">Lipoprotein</keyword>
<dbReference type="EMBL" id="QUTI01020917">
    <property type="protein sequence ID" value="RLO08880.1"/>
    <property type="molecule type" value="Genomic_DNA"/>
</dbReference>
<comment type="subcellular location">
    <subcellularLocation>
        <location evidence="1">Vacuole membrane</location>
        <topology evidence="1">Lipid-anchor</topology>
    </subcellularLocation>
</comment>
<feature type="compositionally biased region" description="Pro residues" evidence="8">
    <location>
        <begin position="119"/>
        <end position="134"/>
    </location>
</feature>
<keyword evidence="5" id="KW-0472">Membrane</keyword>
<feature type="region of interest" description="Disordered" evidence="8">
    <location>
        <begin position="103"/>
        <end position="140"/>
    </location>
</feature>
<name>A0A9X8E3H9_APHAT</name>
<proteinExistence type="inferred from homology"/>
<evidence type="ECO:0000313" key="10">
    <source>
        <dbReference type="Proteomes" id="UP000275652"/>
    </source>
</evidence>
<dbReference type="InterPro" id="IPR000225">
    <property type="entry name" value="Armadillo"/>
</dbReference>
<accession>A0A9X8E3H9</accession>
<dbReference type="Gene3D" id="1.25.10.10">
    <property type="entry name" value="Leucine-rich Repeat Variant"/>
    <property type="match status" value="2"/>
</dbReference>
<feature type="compositionally biased region" description="Low complexity" evidence="8">
    <location>
        <begin position="103"/>
        <end position="118"/>
    </location>
</feature>
<reference evidence="9 10" key="1">
    <citation type="journal article" date="2018" name="J. Invertebr. Pathol.">
        <title>New genotyping method for the causative agent of crayfish plague (Aphanomyces astaci) based on whole genome data.</title>
        <authorList>
            <person name="Minardi D."/>
            <person name="Studholme D.J."/>
            <person name="van der Giezen M."/>
            <person name="Pretto T."/>
            <person name="Oidtmann B."/>
        </authorList>
    </citation>
    <scope>NUCLEOTIDE SEQUENCE [LARGE SCALE GENOMIC DNA]</scope>
    <source>
        <strain evidence="9 10">KB13</strain>
    </source>
</reference>
<keyword evidence="4" id="KW-0677">Repeat</keyword>
<dbReference type="InterPro" id="IPR045156">
    <property type="entry name" value="Vac8"/>
</dbReference>
<evidence type="ECO:0000256" key="4">
    <source>
        <dbReference type="ARBA" id="ARBA00022737"/>
    </source>
</evidence>
<evidence type="ECO:0000256" key="2">
    <source>
        <dbReference type="ARBA" id="ARBA00005462"/>
    </source>
</evidence>
<evidence type="ECO:0000256" key="1">
    <source>
        <dbReference type="ARBA" id="ARBA00004592"/>
    </source>
</evidence>
<feature type="non-terminal residue" evidence="9">
    <location>
        <position position="1"/>
    </location>
</feature>
<evidence type="ECO:0000256" key="6">
    <source>
        <dbReference type="ARBA" id="ARBA00023288"/>
    </source>
</evidence>
<protein>
    <recommendedName>
        <fullName evidence="7">Vacuolar protein 8</fullName>
    </recommendedName>
</protein>
<evidence type="ECO:0000256" key="8">
    <source>
        <dbReference type="SAM" id="MobiDB-lite"/>
    </source>
</evidence>
<gene>
    <name evidence="9" type="ORF">DYB28_003874</name>
</gene>
<dbReference type="GO" id="GO:0071562">
    <property type="term" value="P:nucleus-vacuole junction assembly"/>
    <property type="evidence" value="ECO:0007669"/>
    <property type="project" value="InterPro"/>
</dbReference>
<dbReference type="AlphaFoldDB" id="A0A9X8E3H9"/>
<dbReference type="GO" id="GO:0005774">
    <property type="term" value="C:vacuolar membrane"/>
    <property type="evidence" value="ECO:0007669"/>
    <property type="project" value="UniProtKB-SubCell"/>
</dbReference>
<dbReference type="InterPro" id="IPR011989">
    <property type="entry name" value="ARM-like"/>
</dbReference>
<dbReference type="InterPro" id="IPR016024">
    <property type="entry name" value="ARM-type_fold"/>
</dbReference>
<evidence type="ECO:0000313" key="9">
    <source>
        <dbReference type="EMBL" id="RLO08880.1"/>
    </source>
</evidence>
<evidence type="ECO:0000256" key="5">
    <source>
        <dbReference type="ARBA" id="ARBA00023136"/>
    </source>
</evidence>
<comment type="similarity">
    <text evidence="2">Belongs to the beta-catenin family.</text>
</comment>
<evidence type="ECO:0000256" key="7">
    <source>
        <dbReference type="ARBA" id="ARBA00026209"/>
    </source>
</evidence>
<dbReference type="Pfam" id="PF00514">
    <property type="entry name" value="Arm"/>
    <property type="match status" value="1"/>
</dbReference>
<dbReference type="SMART" id="SM00185">
    <property type="entry name" value="ARM"/>
    <property type="match status" value="4"/>
</dbReference>
<dbReference type="GO" id="GO:0043495">
    <property type="term" value="F:protein-membrane adaptor activity"/>
    <property type="evidence" value="ECO:0007669"/>
    <property type="project" value="InterPro"/>
</dbReference>
<dbReference type="PANTHER" id="PTHR47249:SF1">
    <property type="entry name" value="VACUOLAR PROTEIN 8"/>
    <property type="match status" value="1"/>
</dbReference>